<evidence type="ECO:0000313" key="1">
    <source>
        <dbReference type="EMBL" id="KAA6415138.1"/>
    </source>
</evidence>
<comment type="caution">
    <text evidence="1">The sequence shown here is derived from an EMBL/GenBank/DDBJ whole genome shotgun (WGS) entry which is preliminary data.</text>
</comment>
<name>A0A5M8Q206_9LECA</name>
<protein>
    <submittedName>
        <fullName evidence="1">Uncharacterized protein</fullName>
    </submittedName>
</protein>
<evidence type="ECO:0000313" key="2">
    <source>
        <dbReference type="Proteomes" id="UP000324767"/>
    </source>
</evidence>
<organism evidence="1 2">
    <name type="scientific">Lasallia pustulata</name>
    <dbReference type="NCBI Taxonomy" id="136370"/>
    <lineage>
        <taxon>Eukaryota</taxon>
        <taxon>Fungi</taxon>
        <taxon>Dikarya</taxon>
        <taxon>Ascomycota</taxon>
        <taxon>Pezizomycotina</taxon>
        <taxon>Lecanoromycetes</taxon>
        <taxon>OSLEUM clade</taxon>
        <taxon>Umbilicariomycetidae</taxon>
        <taxon>Umbilicariales</taxon>
        <taxon>Umbilicariaceae</taxon>
        <taxon>Lasallia</taxon>
    </lineage>
</organism>
<dbReference type="EMBL" id="VXIT01000002">
    <property type="protein sequence ID" value="KAA6415138.1"/>
    <property type="molecule type" value="Genomic_DNA"/>
</dbReference>
<accession>A0A5M8Q206</accession>
<dbReference type="Proteomes" id="UP000324767">
    <property type="component" value="Unassembled WGS sequence"/>
</dbReference>
<proteinExistence type="predicted"/>
<gene>
    <name evidence="1" type="ORF">FRX48_01890</name>
</gene>
<sequence length="114" mass="12910">MKRYHHVPGFLVESRMERIGGLAEAEYCEMLLPAEALLKSGRSQIRLRRETQNTSIHASATQPETLLPQLLALSVSFTHWRFSNMGGDILHGPKVWYCIKLYALLTVSANQQSL</sequence>
<dbReference type="AlphaFoldDB" id="A0A5M8Q206"/>
<reference evidence="1 2" key="1">
    <citation type="submission" date="2019-09" db="EMBL/GenBank/DDBJ databases">
        <title>The hologenome of the rock-dwelling lichen Lasallia pustulata.</title>
        <authorList>
            <person name="Greshake Tzovaras B."/>
            <person name="Segers F."/>
            <person name="Bicker A."/>
            <person name="Dal Grande F."/>
            <person name="Otte J."/>
            <person name="Hankeln T."/>
            <person name="Schmitt I."/>
            <person name="Ebersberger I."/>
        </authorList>
    </citation>
    <scope>NUCLEOTIDE SEQUENCE [LARGE SCALE GENOMIC DNA]</scope>
    <source>
        <strain evidence="1">A1-1</strain>
    </source>
</reference>